<dbReference type="InterPro" id="IPR001753">
    <property type="entry name" value="Enoyl-CoA_hydra/iso"/>
</dbReference>
<name>A0A6J6S1B0_9ZZZZ</name>
<dbReference type="GO" id="GO:0016829">
    <property type="term" value="F:lyase activity"/>
    <property type="evidence" value="ECO:0007669"/>
    <property type="project" value="UniProtKB-KW"/>
</dbReference>
<reference evidence="3" key="1">
    <citation type="submission" date="2020-05" db="EMBL/GenBank/DDBJ databases">
        <authorList>
            <person name="Chiriac C."/>
            <person name="Salcher M."/>
            <person name="Ghai R."/>
            <person name="Kavagutti S V."/>
        </authorList>
    </citation>
    <scope>NUCLEOTIDE SEQUENCE</scope>
</reference>
<dbReference type="AlphaFoldDB" id="A0A6J6S1B0"/>
<keyword evidence="2" id="KW-0456">Lyase</keyword>
<dbReference type="Gene3D" id="3.90.226.10">
    <property type="entry name" value="2-enoyl-CoA Hydratase, Chain A, domain 1"/>
    <property type="match status" value="1"/>
</dbReference>
<dbReference type="PANTHER" id="PTHR11941:SF169">
    <property type="entry name" value="(7AS)-7A-METHYL-1,5-DIOXO-2,3,5,6,7,7A-HEXAHYDRO-1H-INDENE-CARBOXYL-COA HYDROLASE"/>
    <property type="match status" value="1"/>
</dbReference>
<evidence type="ECO:0000313" key="6">
    <source>
        <dbReference type="EMBL" id="CAB4877807.1"/>
    </source>
</evidence>
<evidence type="ECO:0000313" key="5">
    <source>
        <dbReference type="EMBL" id="CAB4807254.1"/>
    </source>
</evidence>
<dbReference type="EMBL" id="CAEZZP010000105">
    <property type="protein sequence ID" value="CAB4780435.1"/>
    <property type="molecule type" value="Genomic_DNA"/>
</dbReference>
<evidence type="ECO:0000313" key="8">
    <source>
        <dbReference type="EMBL" id="CAB5032219.1"/>
    </source>
</evidence>
<organism evidence="3">
    <name type="scientific">freshwater metagenome</name>
    <dbReference type="NCBI Taxonomy" id="449393"/>
    <lineage>
        <taxon>unclassified sequences</taxon>
        <taxon>metagenomes</taxon>
        <taxon>ecological metagenomes</taxon>
    </lineage>
</organism>
<dbReference type="EMBL" id="CAFAAL010000084">
    <property type="protein sequence ID" value="CAB4807254.1"/>
    <property type="molecule type" value="Genomic_DNA"/>
</dbReference>
<proteinExistence type="predicted"/>
<evidence type="ECO:0000313" key="3">
    <source>
        <dbReference type="EMBL" id="CAB4728317.1"/>
    </source>
</evidence>
<gene>
    <name evidence="3" type="ORF">UFOPK2658_01527</name>
    <name evidence="4" type="ORF">UFOPK2880_01409</name>
    <name evidence="5" type="ORF">UFOPK3004_01007</name>
    <name evidence="6" type="ORF">UFOPK3304_01373</name>
    <name evidence="7" type="ORF">UFOPK3494_01179</name>
    <name evidence="8" type="ORF">UFOPK4134_01113</name>
</gene>
<accession>A0A6J6S1B0</accession>
<evidence type="ECO:0000256" key="2">
    <source>
        <dbReference type="ARBA" id="ARBA00023239"/>
    </source>
</evidence>
<dbReference type="EMBL" id="CAFBLJ010000082">
    <property type="protein sequence ID" value="CAB4877807.1"/>
    <property type="molecule type" value="Genomic_DNA"/>
</dbReference>
<dbReference type="EMBL" id="CAFBPS010000085">
    <property type="protein sequence ID" value="CAB5032219.1"/>
    <property type="molecule type" value="Genomic_DNA"/>
</dbReference>
<dbReference type="EMBL" id="CAEZYH010000086">
    <property type="protein sequence ID" value="CAB4728317.1"/>
    <property type="molecule type" value="Genomic_DNA"/>
</dbReference>
<dbReference type="GO" id="GO:0006635">
    <property type="term" value="P:fatty acid beta-oxidation"/>
    <property type="evidence" value="ECO:0007669"/>
    <property type="project" value="TreeGrafter"/>
</dbReference>
<dbReference type="PANTHER" id="PTHR11941">
    <property type="entry name" value="ENOYL-COA HYDRATASE-RELATED"/>
    <property type="match status" value="1"/>
</dbReference>
<dbReference type="SUPFAM" id="SSF52096">
    <property type="entry name" value="ClpP/crotonase"/>
    <property type="match status" value="1"/>
</dbReference>
<evidence type="ECO:0000256" key="1">
    <source>
        <dbReference type="ARBA" id="ARBA00023098"/>
    </source>
</evidence>
<dbReference type="CDD" id="cd06558">
    <property type="entry name" value="crotonase-like"/>
    <property type="match status" value="1"/>
</dbReference>
<evidence type="ECO:0000313" key="4">
    <source>
        <dbReference type="EMBL" id="CAB4780435.1"/>
    </source>
</evidence>
<keyword evidence="1" id="KW-0443">Lipid metabolism</keyword>
<dbReference type="InterPro" id="IPR029045">
    <property type="entry name" value="ClpP/crotonase-like_dom_sf"/>
</dbReference>
<dbReference type="Pfam" id="PF00378">
    <property type="entry name" value="ECH_1"/>
    <property type="match status" value="1"/>
</dbReference>
<sequence>MAVLVEWFESVCKVVIDRPDKRNAVDLATLKALHEAQAAAVSGGARVLVLTGTPPAFCSGADLGGVELGEFTDTLLSVLRGFGSMDCLTLASIDGPALGAGSQLAAACDLRMATPKSKFGVPAAKLGLAVDSWTVERIGREAGWSAARYMLLSAEAINADELVGGFVHRLGTLDDAMTWAHEMSSLAPLTIKAHKMALERLGGADISLEAVEHARLAAWASNDANEGRQAFLEKRKPDFLGS</sequence>
<protein>
    <submittedName>
        <fullName evidence="3">Unannotated protein</fullName>
    </submittedName>
</protein>
<dbReference type="EMBL" id="CAFBMF010000080">
    <property type="protein sequence ID" value="CAB4905517.1"/>
    <property type="molecule type" value="Genomic_DNA"/>
</dbReference>
<evidence type="ECO:0000313" key="7">
    <source>
        <dbReference type="EMBL" id="CAB4905517.1"/>
    </source>
</evidence>